<organism evidence="3 4">
    <name type="scientific">Canavalia gladiata</name>
    <name type="common">Sword bean</name>
    <name type="synonym">Dolichos gladiatus</name>
    <dbReference type="NCBI Taxonomy" id="3824"/>
    <lineage>
        <taxon>Eukaryota</taxon>
        <taxon>Viridiplantae</taxon>
        <taxon>Streptophyta</taxon>
        <taxon>Embryophyta</taxon>
        <taxon>Tracheophyta</taxon>
        <taxon>Spermatophyta</taxon>
        <taxon>Magnoliopsida</taxon>
        <taxon>eudicotyledons</taxon>
        <taxon>Gunneridae</taxon>
        <taxon>Pentapetalae</taxon>
        <taxon>rosids</taxon>
        <taxon>fabids</taxon>
        <taxon>Fabales</taxon>
        <taxon>Fabaceae</taxon>
        <taxon>Papilionoideae</taxon>
        <taxon>50 kb inversion clade</taxon>
        <taxon>NPAAA clade</taxon>
        <taxon>indigoferoid/millettioid clade</taxon>
        <taxon>Phaseoleae</taxon>
        <taxon>Canavalia</taxon>
    </lineage>
</organism>
<accession>A0AAN9RCY9</accession>
<keyword evidence="4" id="KW-1185">Reference proteome</keyword>
<evidence type="ECO:0000256" key="1">
    <source>
        <dbReference type="SAM" id="MobiDB-lite"/>
    </source>
</evidence>
<reference evidence="3 4" key="1">
    <citation type="submission" date="2024-01" db="EMBL/GenBank/DDBJ databases">
        <title>The genomes of 5 underutilized Papilionoideae crops provide insights into root nodulation and disease resistanc.</title>
        <authorList>
            <person name="Jiang F."/>
        </authorList>
    </citation>
    <scope>NUCLEOTIDE SEQUENCE [LARGE SCALE GENOMIC DNA]</scope>
    <source>
        <strain evidence="3">LVBAO_FW01</strain>
        <tissue evidence="3">Leaves</tissue>
    </source>
</reference>
<feature type="domain" description="Protein ENHANCED DISEASE RESISTANCE 2 C-terminal" evidence="2">
    <location>
        <begin position="213"/>
        <end position="384"/>
    </location>
</feature>
<evidence type="ECO:0000313" key="4">
    <source>
        <dbReference type="Proteomes" id="UP001367508"/>
    </source>
</evidence>
<comment type="caution">
    <text evidence="3">The sequence shown here is derived from an EMBL/GenBank/DDBJ whole genome shotgun (WGS) entry which is preliminary data.</text>
</comment>
<dbReference type="PANTHER" id="PTHR31558:SF3">
    <property type="entry name" value="CW14 PROTEIN"/>
    <property type="match status" value="1"/>
</dbReference>
<evidence type="ECO:0000259" key="2">
    <source>
        <dbReference type="Pfam" id="PF07059"/>
    </source>
</evidence>
<proteinExistence type="predicted"/>
<gene>
    <name evidence="3" type="ORF">VNO77_04203</name>
</gene>
<name>A0AAN9RCY9_CANGL</name>
<feature type="region of interest" description="Disordered" evidence="1">
    <location>
        <begin position="16"/>
        <end position="42"/>
    </location>
</feature>
<feature type="compositionally biased region" description="Basic residues" evidence="1">
    <location>
        <begin position="21"/>
        <end position="32"/>
    </location>
</feature>
<evidence type="ECO:0000313" key="3">
    <source>
        <dbReference type="EMBL" id="KAK7362103.1"/>
    </source>
</evidence>
<dbReference type="InterPro" id="IPR009769">
    <property type="entry name" value="EDR2_C"/>
</dbReference>
<protein>
    <recommendedName>
        <fullName evidence="2">Protein ENHANCED DISEASE RESISTANCE 2 C-terminal domain-containing protein</fullName>
    </recommendedName>
</protein>
<dbReference type="AlphaFoldDB" id="A0AAN9RCY9"/>
<dbReference type="Proteomes" id="UP001367508">
    <property type="component" value="Unassembled WGS sequence"/>
</dbReference>
<dbReference type="EMBL" id="JAYMYQ010000001">
    <property type="protein sequence ID" value="KAK7362103.1"/>
    <property type="molecule type" value="Genomic_DNA"/>
</dbReference>
<sequence length="473" mass="53158">MGPCVSRSQGCVEGKMNFSKKTQKKRRHRNGRRVSSQTNGSLDEIDMPDLSITFQGEGLISDMPLPDSDFLISLETSGSASGTAEEAWFDSFAGFDSDCEEDFQSVLDDVISQNGIEANLGVSPDQVRNTGELSKSYCAHISGGFRSSDAQFLDEFSSEKDDEVSDNCGILPNNCLSCLPSTDRRSLCSSPSNTRKKAPTKHSFRCSGNATLCTFKVRGPNYLKDKKKDFASNYSAYYPFGVDVFLSPRKVDHIARFVQLPVFTSCGKLPPILIINVKIPLYPPSFFQGETDGEGMSFVLYFKLSESYSKEVPLNFQENIRFLNCYLLMDDEVENVKGFRGDTTVPFHDRLKILGRIVNPEDLRMSAAERKFMQTYNEKPLLSRPQHEFYMGNKQEELPEQVLCCVRLNGIDYMNYQQLGLTEDPLSVMINDGNKRVMMGMDGIVLIVARPCSRNGRCTVTRIQICTYLRLLK</sequence>
<dbReference type="Pfam" id="PF07059">
    <property type="entry name" value="EDR2_C"/>
    <property type="match status" value="1"/>
</dbReference>
<dbReference type="PANTHER" id="PTHR31558">
    <property type="entry name" value="CW14 PROTEIN"/>
    <property type="match status" value="1"/>
</dbReference>